<sequence>MKYTRVAAFAAVSVAAAFSLTACGSDDSGKKTSSKDTSPSSSASSGGSGSGEAKAGSEQDMQARAGSASKAAKAEGKAAFCKTANLTVTAEDAAPDADAGRINVTMVNRGSTTCSATGFPGVDIKDVDNTSNPISRAQAQPRVTTLKPGDAAVFNLAYDIDPSGDSHAHPTHLLVTPPNETHPVTVKWPAGAGDIKGAYTDVEVYPTHTAK</sequence>
<keyword evidence="2" id="KW-0732">Signal</keyword>
<evidence type="ECO:0000256" key="1">
    <source>
        <dbReference type="SAM" id="MobiDB-lite"/>
    </source>
</evidence>
<reference evidence="5" key="1">
    <citation type="journal article" date="2019" name="Int. J. Syst. Evol. Microbiol.">
        <title>The Global Catalogue of Microorganisms (GCM) 10K type strain sequencing project: providing services to taxonomists for standard genome sequencing and annotation.</title>
        <authorList>
            <consortium name="The Broad Institute Genomics Platform"/>
            <consortium name="The Broad Institute Genome Sequencing Center for Infectious Disease"/>
            <person name="Wu L."/>
            <person name="Ma J."/>
        </authorList>
    </citation>
    <scope>NUCLEOTIDE SEQUENCE [LARGE SCALE GENOMIC DNA]</scope>
    <source>
        <strain evidence="5">CGMCC 4.7178</strain>
    </source>
</reference>
<dbReference type="RefSeq" id="WP_189038705.1">
    <property type="nucleotide sequence ID" value="NZ_BMMP01000014.1"/>
</dbReference>
<comment type="caution">
    <text evidence="4">The sequence shown here is derived from an EMBL/GenBank/DDBJ whole genome shotgun (WGS) entry which is preliminary data.</text>
</comment>
<evidence type="ECO:0000313" key="4">
    <source>
        <dbReference type="EMBL" id="GGO53883.1"/>
    </source>
</evidence>
<evidence type="ECO:0000313" key="5">
    <source>
        <dbReference type="Proteomes" id="UP000631535"/>
    </source>
</evidence>
<feature type="signal peptide" evidence="2">
    <location>
        <begin position="1"/>
        <end position="22"/>
    </location>
</feature>
<feature type="domain" description="DUF4232" evidence="3">
    <location>
        <begin position="81"/>
        <end position="199"/>
    </location>
</feature>
<feature type="compositionally biased region" description="Low complexity" evidence="1">
    <location>
        <begin position="35"/>
        <end position="69"/>
    </location>
</feature>
<feature type="chain" id="PRO_5047205681" description="DUF4232 domain-containing protein" evidence="2">
    <location>
        <begin position="23"/>
        <end position="211"/>
    </location>
</feature>
<name>A0ABQ2MLI7_9ACTN</name>
<proteinExistence type="predicted"/>
<dbReference type="Pfam" id="PF14016">
    <property type="entry name" value="DUF4232"/>
    <property type="match status" value="1"/>
</dbReference>
<evidence type="ECO:0000259" key="3">
    <source>
        <dbReference type="Pfam" id="PF14016"/>
    </source>
</evidence>
<accession>A0ABQ2MLI7</accession>
<feature type="region of interest" description="Disordered" evidence="1">
    <location>
        <begin position="22"/>
        <end position="69"/>
    </location>
</feature>
<keyword evidence="5" id="KW-1185">Reference proteome</keyword>
<protein>
    <recommendedName>
        <fullName evidence="3">DUF4232 domain-containing protein</fullName>
    </recommendedName>
</protein>
<evidence type="ECO:0000256" key="2">
    <source>
        <dbReference type="SAM" id="SignalP"/>
    </source>
</evidence>
<dbReference type="EMBL" id="BMMP01000014">
    <property type="protein sequence ID" value="GGO53883.1"/>
    <property type="molecule type" value="Genomic_DNA"/>
</dbReference>
<dbReference type="PROSITE" id="PS51257">
    <property type="entry name" value="PROKAR_LIPOPROTEIN"/>
    <property type="match status" value="1"/>
</dbReference>
<dbReference type="InterPro" id="IPR025326">
    <property type="entry name" value="DUF4232"/>
</dbReference>
<organism evidence="4 5">
    <name type="scientific">Streptomyces daqingensis</name>
    <dbReference type="NCBI Taxonomy" id="1472640"/>
    <lineage>
        <taxon>Bacteria</taxon>
        <taxon>Bacillati</taxon>
        <taxon>Actinomycetota</taxon>
        <taxon>Actinomycetes</taxon>
        <taxon>Kitasatosporales</taxon>
        <taxon>Streptomycetaceae</taxon>
        <taxon>Streptomyces</taxon>
    </lineage>
</organism>
<dbReference type="Proteomes" id="UP000631535">
    <property type="component" value="Unassembled WGS sequence"/>
</dbReference>
<gene>
    <name evidence="4" type="ORF">GCM10012287_41540</name>
</gene>